<reference evidence="2" key="1">
    <citation type="journal article" date="2019" name="Sci. Rep.">
        <title>Draft genome of Tanacetum cinerariifolium, the natural source of mosquito coil.</title>
        <authorList>
            <person name="Yamashiro T."/>
            <person name="Shiraishi A."/>
            <person name="Satake H."/>
            <person name="Nakayama K."/>
        </authorList>
    </citation>
    <scope>NUCLEOTIDE SEQUENCE</scope>
</reference>
<name>A0A6L2KN13_TANCI</name>
<protein>
    <recommendedName>
        <fullName evidence="3">Pre-mRNA splicing Prp18-interacting factor</fullName>
    </recommendedName>
</protein>
<comment type="caution">
    <text evidence="2">The sequence shown here is derived from an EMBL/GenBank/DDBJ whole genome shotgun (WGS) entry which is preliminary data.</text>
</comment>
<evidence type="ECO:0008006" key="3">
    <source>
        <dbReference type="Google" id="ProtNLM"/>
    </source>
</evidence>
<accession>A0A6L2KN13</accession>
<evidence type="ECO:0000256" key="1">
    <source>
        <dbReference type="SAM" id="MobiDB-lite"/>
    </source>
</evidence>
<gene>
    <name evidence="2" type="ORF">Tci_022869</name>
</gene>
<dbReference type="AlphaFoldDB" id="A0A6L2KN13"/>
<organism evidence="2">
    <name type="scientific">Tanacetum cinerariifolium</name>
    <name type="common">Dalmatian daisy</name>
    <name type="synonym">Chrysanthemum cinerariifolium</name>
    <dbReference type="NCBI Taxonomy" id="118510"/>
    <lineage>
        <taxon>Eukaryota</taxon>
        <taxon>Viridiplantae</taxon>
        <taxon>Streptophyta</taxon>
        <taxon>Embryophyta</taxon>
        <taxon>Tracheophyta</taxon>
        <taxon>Spermatophyta</taxon>
        <taxon>Magnoliopsida</taxon>
        <taxon>eudicotyledons</taxon>
        <taxon>Gunneridae</taxon>
        <taxon>Pentapetalae</taxon>
        <taxon>asterids</taxon>
        <taxon>campanulids</taxon>
        <taxon>Asterales</taxon>
        <taxon>Asteraceae</taxon>
        <taxon>Asteroideae</taxon>
        <taxon>Anthemideae</taxon>
        <taxon>Anthemidinae</taxon>
        <taxon>Tanacetum</taxon>
    </lineage>
</organism>
<feature type="region of interest" description="Disordered" evidence="1">
    <location>
        <begin position="440"/>
        <end position="461"/>
    </location>
</feature>
<proteinExistence type="predicted"/>
<evidence type="ECO:0000313" key="2">
    <source>
        <dbReference type="EMBL" id="GEU50891.1"/>
    </source>
</evidence>
<sequence>MSSFYEFICYGCGGPSDTPLCYLCTCEHCGNILIDGACLKCNSEARNSFVYDPNPESFNEIQSIFNPPPQSHFKIYLCQLCESNSHYGYECSQRVPLVYKPEPCYNQSFGDNDYTHDLPGVTPHIDHHCYYKSGDSLDGFFSNQCTCEFCRNDAHDGYNCPSHVPFIQTLPSFRQQYPCCEDYGGPHENFQSIVITLDLPTVEPEDSLRMGDEHLDTILETELDEFIKSIVENLVLSPSESEDLFDSECDVPACDDFTTFANLLFDADDDFSSNDNESFSDEDISKEIYSNPLFDEEIISMKIDPHCFNIDYILDEFAGELILLKSIPPGIDETDCDPEIEIRLIEKLLYDNSSSRPLEEFISKISYAAIESFSPSPIPVEDSDSFTEEIDLSFTPDDSMPPSIENDDYDSQVDMVILEGLLSNNSLSLPENESFYFDIPSFSRPPAKPPDDDEIKPNSRI</sequence>
<dbReference type="EMBL" id="BKCJ010002783">
    <property type="protein sequence ID" value="GEU50891.1"/>
    <property type="molecule type" value="Genomic_DNA"/>
</dbReference>